<dbReference type="SUPFAM" id="SSF56672">
    <property type="entry name" value="DNA/RNA polymerases"/>
    <property type="match status" value="1"/>
</dbReference>
<feature type="region of interest" description="Disordered" evidence="13">
    <location>
        <begin position="594"/>
        <end position="639"/>
    </location>
</feature>
<accession>A0A6M3YFN5</accession>
<name>A0A6M3YFN5_9ADEN</name>
<dbReference type="EC" id="2.7.7.7" evidence="12"/>
<comment type="catalytic activity">
    <reaction evidence="11 12">
        <text>DNA(n) + a 2'-deoxyribonucleoside 5'-triphosphate = DNA(n+1) + diphosphate</text>
        <dbReference type="Rhea" id="RHEA:22508"/>
        <dbReference type="Rhea" id="RHEA-COMP:17339"/>
        <dbReference type="Rhea" id="RHEA-COMP:17340"/>
        <dbReference type="ChEBI" id="CHEBI:33019"/>
        <dbReference type="ChEBI" id="CHEBI:61560"/>
        <dbReference type="ChEBI" id="CHEBI:173112"/>
        <dbReference type="EC" id="2.7.7.7"/>
    </reaction>
</comment>
<keyword evidence="5 12" id="KW-0548">Nucleotidyltransferase</keyword>
<feature type="region of interest" description="Disordered" evidence="13">
    <location>
        <begin position="1235"/>
        <end position="1262"/>
    </location>
</feature>
<feature type="compositionally biased region" description="Acidic residues" evidence="13">
    <location>
        <begin position="920"/>
        <end position="937"/>
    </location>
</feature>
<reference evidence="15" key="1">
    <citation type="submission" date="2019-09" db="EMBL/GenBank/DDBJ databases">
        <authorList>
            <person name="Li H."/>
            <person name="Liu L."/>
            <person name="Song W."/>
            <person name="Li X."/>
            <person name="Liu S."/>
        </authorList>
    </citation>
    <scope>NUCLEOTIDE SEQUENCE</scope>
    <source>
        <strain evidence="15">JL/170408</strain>
    </source>
</reference>
<dbReference type="SUPFAM" id="SSF53098">
    <property type="entry name" value="Ribonuclease H-like"/>
    <property type="match status" value="1"/>
</dbReference>
<dbReference type="InterPro" id="IPR017964">
    <property type="entry name" value="DNA-dir_DNA_pol_B_CS"/>
</dbReference>
<dbReference type="PROSITE" id="PS00116">
    <property type="entry name" value="DNA_POLYMERASE_B"/>
    <property type="match status" value="1"/>
</dbReference>
<comment type="subunit">
    <text evidence="10">Heterodimer with the terminal protein; this heterodimer binds to bp 9 to 18 of the genome. Forms a complex with viral pTP, DBP and hosts NFIA and POU2F1/OCT1 for initiation of replication.</text>
</comment>
<sequence length="1307" mass="150437">MSSSASSSSPPPPPLVEAGLPLENTLLGPEQSALVKTLTQIRAKTHFKSFNGDPIRANVYYIDGVPYRLQPGPFHKGMKKFLRLHNFLVGSTKRARGYDRIDYGYYQENPPERLPVFKPAYVGIVRFRGRVAKVRRVAERDDPVLPPMLVAKDQRGQWVWIISRTAVQTCPACGRHWVRNHTCNERRSSFFYHAVQKYGGDLWQHVRFSCPAQNPHSKQLFLTYDIETYTVFEKKGKRMHPFMLCFMLTGDPALVRAATDLAVADPELKRLQEGFYWLDVRPGFVARRFRAYRSRLQQHFAEDLVDRYCRANDEYVRTVMREGKYRSRYDIPYELFERPTQQLQLPDDFYNVHIVVIGHNICKFDELLLATELVERRDLFPQACRCDRFFMPRVGRLLFNDVLFHLPNPNFEKKDPTRLHRWAKGVVSHTDSRSVLVRFMVRDTLQLTSGAKLAKAAGAYALELAKGQCPYEAVNEHVSFGSFERDEDGFPVARYWEDPSVIDEQKQLWRDEHPGQPYDIVQACLEYCMQDVRVTQKLALTLHHSYDKYFREELGMDGHFNIFLRPTIPSNTHAFWKQLTFTSYVQEHERAGLLASLEAPPPPKPPKRRKKAALLPPDDAAAADPDAKKKKRPKRKKRTLSPDYVAEIYAPHRPMFKYIRQALRGGRCYPSILGPYRRPVYVFDICGMYASALTHPMPHGMPLDPKFTAKHVDELNDLMSRERPLSYFDPRIKPCILKVEAYPPPAEQLDTLPPICSRRGGRLVWTNEALYDEVITVLDILTLHNRGWAVTALHDDMNIVFPTWKPVCAEYVSKNIAAKEKADREKNEVMRSISKMLSNALYGAFATNMDTTRILFEQDLTEDDKQGIYEGTQIVRHVTLLNHDSLTGTLVCPANAPGAGTFRKPELDRYFRYDPPEQGDQGEDEEEYEGEEEEEGESTSKVENALTAREASLAEVDHQLQEALRAPPFIEEPLGDGHAHYAPANETVFKPMRLLDAPPEALTVLHLENLDKMVENKRYATQIACFVLGWSRAFFSEWCEILHGPDRGTHLLQRDPQTLYGDTDSLFVTESGYRRMKERGAHRIKTPDTRLTFDPEHPALYWACDCDIKCKRCGGDTYSSEAIFLAPKLYGLKDAVCLDPRCGHVGTGKIRSKGHRQAELIYDTLERCWQRYEDESYGAVSAIPELHTRRTIFKTTLLNKVSRYDPFTIHNEQLTRVLRPWKDLTQYRHGDYLYPYDTEHPNPRTADEVRRVPPVGHEDPLAPLRLPRSAVQLARDDHDDQDFLDFGPDRSLSVEDCDEILELLGDP</sequence>
<feature type="compositionally biased region" description="Low complexity" evidence="13">
    <location>
        <begin position="613"/>
        <end position="624"/>
    </location>
</feature>
<dbReference type="SMART" id="SM00486">
    <property type="entry name" value="POLBc"/>
    <property type="match status" value="1"/>
</dbReference>
<feature type="compositionally biased region" description="Basic and acidic residues" evidence="13">
    <location>
        <begin position="1235"/>
        <end position="1260"/>
    </location>
</feature>
<dbReference type="GO" id="GO:0039693">
    <property type="term" value="P:viral DNA genome replication"/>
    <property type="evidence" value="ECO:0007669"/>
    <property type="project" value="UniProtKB-KW"/>
</dbReference>
<dbReference type="GO" id="GO:0000166">
    <property type="term" value="F:nucleotide binding"/>
    <property type="evidence" value="ECO:0007669"/>
    <property type="project" value="InterPro"/>
</dbReference>
<evidence type="ECO:0000256" key="11">
    <source>
        <dbReference type="ARBA" id="ARBA00049244"/>
    </source>
</evidence>
<dbReference type="PRINTS" id="PR00106">
    <property type="entry name" value="DNAPOLB"/>
</dbReference>
<evidence type="ECO:0000256" key="3">
    <source>
        <dbReference type="ARBA" id="ARBA00022562"/>
    </source>
</evidence>
<evidence type="ECO:0000256" key="6">
    <source>
        <dbReference type="ARBA" id="ARBA00022705"/>
    </source>
</evidence>
<keyword evidence="4 12" id="KW-0808">Transferase</keyword>
<evidence type="ECO:0000256" key="5">
    <source>
        <dbReference type="ARBA" id="ARBA00022695"/>
    </source>
</evidence>
<evidence type="ECO:0000256" key="12">
    <source>
        <dbReference type="RuleBase" id="RU000442"/>
    </source>
</evidence>
<feature type="compositionally biased region" description="Basic residues" evidence="13">
    <location>
        <begin position="628"/>
        <end position="639"/>
    </location>
</feature>
<keyword evidence="8" id="KW-1194">Viral DNA replication</keyword>
<feature type="domain" description="DNA-directed DNA polymerase family B mitochondria/virus" evidence="14">
    <location>
        <begin position="387"/>
        <end position="897"/>
    </location>
</feature>
<evidence type="ECO:0000256" key="9">
    <source>
        <dbReference type="ARBA" id="ARBA00023125"/>
    </source>
</evidence>
<keyword evidence="7 12" id="KW-0239">DNA-directed DNA polymerase</keyword>
<keyword evidence="3" id="KW-1048">Host nucleus</keyword>
<evidence type="ECO:0000259" key="14">
    <source>
        <dbReference type="Pfam" id="PF03175"/>
    </source>
</evidence>
<evidence type="ECO:0000256" key="10">
    <source>
        <dbReference type="ARBA" id="ARBA00046822"/>
    </source>
</evidence>
<evidence type="ECO:0000256" key="4">
    <source>
        <dbReference type="ARBA" id="ARBA00022679"/>
    </source>
</evidence>
<protein>
    <recommendedName>
        <fullName evidence="12">DNA polymerase</fullName>
        <ecNumber evidence="12">2.7.7.7</ecNumber>
    </recommendedName>
</protein>
<dbReference type="Pfam" id="PF03175">
    <property type="entry name" value="DNA_pol_B_2"/>
    <property type="match status" value="1"/>
</dbReference>
<keyword evidence="6 12" id="KW-0235">DNA replication</keyword>
<dbReference type="EMBL" id="MN417117">
    <property type="protein sequence ID" value="QJI07935.1"/>
    <property type="molecule type" value="Genomic_DNA"/>
</dbReference>
<dbReference type="GO" id="GO:0006260">
    <property type="term" value="P:DNA replication"/>
    <property type="evidence" value="ECO:0007669"/>
    <property type="project" value="UniProtKB-KW"/>
</dbReference>
<dbReference type="GO" id="GO:0003887">
    <property type="term" value="F:DNA-directed DNA polymerase activity"/>
    <property type="evidence" value="ECO:0007669"/>
    <property type="project" value="UniProtKB-KW"/>
</dbReference>
<dbReference type="InterPro" id="IPR004868">
    <property type="entry name" value="DNA-dir_DNA_pol_B_mt/vir"/>
</dbReference>
<dbReference type="PIRSF" id="PIRSF000788">
    <property type="entry name" value="DPol_ADV"/>
    <property type="match status" value="1"/>
</dbReference>
<feature type="region of interest" description="Disordered" evidence="13">
    <location>
        <begin position="903"/>
        <end position="943"/>
    </location>
</feature>
<organism evidence="15">
    <name type="scientific">Fowl aviadenovirus E</name>
    <dbReference type="NCBI Taxonomy" id="190065"/>
    <lineage>
        <taxon>Viruses</taxon>
        <taxon>Varidnaviria</taxon>
        <taxon>Bamfordvirae</taxon>
        <taxon>Preplasmiviricota</taxon>
        <taxon>Polisuviricotina</taxon>
        <taxon>Pharingeaviricetes</taxon>
        <taxon>Rowavirales</taxon>
        <taxon>Adenoviridae</taxon>
        <taxon>Aviadenovirus</taxon>
        <taxon>Aviadenovirus hepatitidis</taxon>
    </lineage>
</organism>
<evidence type="ECO:0000256" key="13">
    <source>
        <dbReference type="SAM" id="MobiDB-lite"/>
    </source>
</evidence>
<evidence type="ECO:0000256" key="8">
    <source>
        <dbReference type="ARBA" id="ARBA00023109"/>
    </source>
</evidence>
<evidence type="ECO:0000256" key="2">
    <source>
        <dbReference type="ARBA" id="ARBA00005755"/>
    </source>
</evidence>
<dbReference type="GO" id="GO:0042025">
    <property type="term" value="C:host cell nucleus"/>
    <property type="evidence" value="ECO:0007669"/>
    <property type="project" value="UniProtKB-SubCell"/>
</dbReference>
<dbReference type="InterPro" id="IPR014382">
    <property type="entry name" value="DNA-dir_DNA_pol_B_adenovir"/>
</dbReference>
<proteinExistence type="inferred from homology"/>
<comment type="subcellular location">
    <subcellularLocation>
        <location evidence="1">Host nucleus</location>
    </subcellularLocation>
</comment>
<dbReference type="InterPro" id="IPR012337">
    <property type="entry name" value="RNaseH-like_sf"/>
</dbReference>
<dbReference type="InterPro" id="IPR043502">
    <property type="entry name" value="DNA/RNA_pol_sf"/>
</dbReference>
<keyword evidence="9 12" id="KW-0238">DNA-binding</keyword>
<dbReference type="InterPro" id="IPR006172">
    <property type="entry name" value="DNA-dir_DNA_pol_B"/>
</dbReference>
<comment type="similarity">
    <text evidence="2 12">Belongs to the DNA polymerase type-B family.</text>
</comment>
<evidence type="ECO:0000313" key="15">
    <source>
        <dbReference type="EMBL" id="QJI07935.1"/>
    </source>
</evidence>
<evidence type="ECO:0000256" key="1">
    <source>
        <dbReference type="ARBA" id="ARBA00004147"/>
    </source>
</evidence>
<dbReference type="GO" id="GO:0003677">
    <property type="term" value="F:DNA binding"/>
    <property type="evidence" value="ECO:0007669"/>
    <property type="project" value="UniProtKB-KW"/>
</dbReference>
<evidence type="ECO:0000256" key="7">
    <source>
        <dbReference type="ARBA" id="ARBA00022932"/>
    </source>
</evidence>
<feature type="compositionally biased region" description="Basic and acidic residues" evidence="13">
    <location>
        <begin position="903"/>
        <end position="915"/>
    </location>
</feature>